<sequence length="115" mass="12550">MYWQHDLVTLTYAQAIAMELNKVKGTGIRERDESTRTMRTDTGQKPGGAIEKTVRMIADVVAVNRSAPTVTLQGAQHTVELLVKDPAQLKEIEVGNRVEAVYVEAVALQVTGSGK</sequence>
<feature type="compositionally biased region" description="Basic and acidic residues" evidence="1">
    <location>
        <begin position="27"/>
        <end position="39"/>
    </location>
</feature>
<evidence type="ECO:0000313" key="3">
    <source>
        <dbReference type="Proteomes" id="UP000234190"/>
    </source>
</evidence>
<proteinExistence type="predicted"/>
<evidence type="ECO:0000256" key="1">
    <source>
        <dbReference type="SAM" id="MobiDB-lite"/>
    </source>
</evidence>
<dbReference type="EMBL" id="PDNW01000013">
    <property type="protein sequence ID" value="PLC49084.1"/>
    <property type="molecule type" value="Genomic_DNA"/>
</dbReference>
<name>A0A2N4U243_9BURK</name>
<keyword evidence="3" id="KW-1185">Reference proteome</keyword>
<protein>
    <submittedName>
        <fullName evidence="2">Uncharacterized protein</fullName>
    </submittedName>
</protein>
<accession>A0A2N4U243</accession>
<evidence type="ECO:0000313" key="2">
    <source>
        <dbReference type="EMBL" id="PLC49084.1"/>
    </source>
</evidence>
<gene>
    <name evidence="2" type="ORF">CR159_15115</name>
</gene>
<feature type="region of interest" description="Disordered" evidence="1">
    <location>
        <begin position="27"/>
        <end position="47"/>
    </location>
</feature>
<organism evidence="2 3">
    <name type="scientific">Pollutimonas subterranea</name>
    <dbReference type="NCBI Taxonomy" id="2045210"/>
    <lineage>
        <taxon>Bacteria</taxon>
        <taxon>Pseudomonadati</taxon>
        <taxon>Pseudomonadota</taxon>
        <taxon>Betaproteobacteria</taxon>
        <taxon>Burkholderiales</taxon>
        <taxon>Alcaligenaceae</taxon>
        <taxon>Pollutimonas</taxon>
    </lineage>
</organism>
<dbReference type="AlphaFoldDB" id="A0A2N4U243"/>
<reference evidence="2 3" key="1">
    <citation type="submission" date="2017-10" db="EMBL/GenBank/DDBJ databases">
        <title>Two draft genome sequences of Pusillimonas sp. strains isolated from a nitrate- and radionuclide-contaminated groundwater in Russia.</title>
        <authorList>
            <person name="Grouzdev D.S."/>
            <person name="Tourova T.P."/>
            <person name="Goeva M.A."/>
            <person name="Babich T.L."/>
            <person name="Sokolova D.S."/>
            <person name="Abdullin R."/>
            <person name="Poltaraus A.B."/>
            <person name="Toshchakov S.V."/>
            <person name="Nazina T.N."/>
        </authorList>
    </citation>
    <scope>NUCLEOTIDE SEQUENCE [LARGE SCALE GENOMIC DNA]</scope>
    <source>
        <strain evidence="2 3">JR1/69-3-13</strain>
    </source>
</reference>
<comment type="caution">
    <text evidence="2">The sequence shown here is derived from an EMBL/GenBank/DDBJ whole genome shotgun (WGS) entry which is preliminary data.</text>
</comment>
<dbReference type="Proteomes" id="UP000234190">
    <property type="component" value="Unassembled WGS sequence"/>
</dbReference>